<dbReference type="GeneID" id="93922361"/>
<accession>A0A3S4L1F7</accession>
<dbReference type="PROSITE" id="PS50928">
    <property type="entry name" value="ABC_TM1"/>
    <property type="match status" value="1"/>
</dbReference>
<protein>
    <submittedName>
        <fullName evidence="10">Methionine ABC transporter permease</fullName>
    </submittedName>
</protein>
<evidence type="ECO:0000256" key="1">
    <source>
        <dbReference type="ARBA" id="ARBA00004651"/>
    </source>
</evidence>
<dbReference type="EMBL" id="LR134266">
    <property type="protein sequence ID" value="VED67740.1"/>
    <property type="molecule type" value="Genomic_DNA"/>
</dbReference>
<feature type="transmembrane region" description="Helical" evidence="8">
    <location>
        <begin position="201"/>
        <end position="223"/>
    </location>
</feature>
<keyword evidence="7 8" id="KW-0472">Membrane</keyword>
<feature type="domain" description="ABC transmembrane type-1" evidence="9">
    <location>
        <begin position="27"/>
        <end position="220"/>
    </location>
</feature>
<evidence type="ECO:0000256" key="5">
    <source>
        <dbReference type="ARBA" id="ARBA00022692"/>
    </source>
</evidence>
<evidence type="ECO:0000256" key="8">
    <source>
        <dbReference type="RuleBase" id="RU363032"/>
    </source>
</evidence>
<dbReference type="Proteomes" id="UP000270025">
    <property type="component" value="Chromosome"/>
</dbReference>
<keyword evidence="6 8" id="KW-1133">Transmembrane helix</keyword>
<gene>
    <name evidence="10" type="primary">metP</name>
    <name evidence="10" type="ORF">NCTC3166_01573</name>
</gene>
<dbReference type="PANTHER" id="PTHR30450">
    <property type="entry name" value="ABC TRANSPORTER PERMEASE"/>
    <property type="match status" value="1"/>
</dbReference>
<keyword evidence="4" id="KW-1003">Cell membrane</keyword>
<dbReference type="InterPro" id="IPR051322">
    <property type="entry name" value="AA_ABC_Transporter_Permease"/>
</dbReference>
<dbReference type="FunFam" id="1.10.3720.10:FF:000002">
    <property type="entry name" value="D-methionine ABC transporter permease MetI"/>
    <property type="match status" value="1"/>
</dbReference>
<dbReference type="SUPFAM" id="SSF161098">
    <property type="entry name" value="MetI-like"/>
    <property type="match status" value="1"/>
</dbReference>
<dbReference type="RefSeq" id="WP_006595735.1">
    <property type="nucleotide sequence ID" value="NZ_LR134266.1"/>
</dbReference>
<dbReference type="InterPro" id="IPR000515">
    <property type="entry name" value="MetI-like"/>
</dbReference>
<evidence type="ECO:0000256" key="6">
    <source>
        <dbReference type="ARBA" id="ARBA00022989"/>
    </source>
</evidence>
<feature type="transmembrane region" description="Helical" evidence="8">
    <location>
        <begin position="159"/>
        <end position="181"/>
    </location>
</feature>
<sequence>MIDFIQTYLPNVYRMGWSGQAGWGTAIYLTLYMTFISFVIGGLLGLIAGLLLVLTAPGGIIENKLVFHILDKITSIFRAIPFIILLALINPFTRMIVGTGIGPTAALVPLSLAVFPFFARQVQVVLSELDRGVIEAAQASGATFWDIVGVYLREGLPDLIRVTTVTLISLVGETAMAGAIGAGGLGNVAISYGYQRFNNDVTLLATFLILLLIFFIQFIGDFLTKKISHR</sequence>
<evidence type="ECO:0000256" key="3">
    <source>
        <dbReference type="ARBA" id="ARBA00022448"/>
    </source>
</evidence>
<keyword evidence="5 8" id="KW-0812">Transmembrane</keyword>
<proteinExistence type="inferred from homology"/>
<dbReference type="AlphaFoldDB" id="A0A3S4L1F7"/>
<evidence type="ECO:0000313" key="10">
    <source>
        <dbReference type="EMBL" id="VED67740.1"/>
    </source>
</evidence>
<evidence type="ECO:0000256" key="7">
    <source>
        <dbReference type="ARBA" id="ARBA00023136"/>
    </source>
</evidence>
<keyword evidence="3 8" id="KW-0813">Transport</keyword>
<dbReference type="GO" id="GO:0005886">
    <property type="term" value="C:plasma membrane"/>
    <property type="evidence" value="ECO:0007669"/>
    <property type="project" value="UniProtKB-SubCell"/>
</dbReference>
<dbReference type="CDD" id="cd06261">
    <property type="entry name" value="TM_PBP2"/>
    <property type="match status" value="1"/>
</dbReference>
<dbReference type="InterPro" id="IPR035906">
    <property type="entry name" value="MetI-like_sf"/>
</dbReference>
<feature type="transmembrane region" description="Helical" evidence="8">
    <location>
        <begin position="26"/>
        <end position="53"/>
    </location>
</feature>
<reference evidence="10 11" key="1">
    <citation type="submission" date="2018-12" db="EMBL/GenBank/DDBJ databases">
        <authorList>
            <consortium name="Pathogen Informatics"/>
        </authorList>
    </citation>
    <scope>NUCLEOTIDE SEQUENCE [LARGE SCALE GENOMIC DNA]</scope>
    <source>
        <strain evidence="10 11">NCTC3166</strain>
    </source>
</reference>
<feature type="transmembrane region" description="Helical" evidence="8">
    <location>
        <begin position="95"/>
        <end position="119"/>
    </location>
</feature>
<feature type="transmembrane region" description="Helical" evidence="8">
    <location>
        <begin position="65"/>
        <end position="89"/>
    </location>
</feature>
<keyword evidence="11" id="KW-1185">Reference proteome</keyword>
<dbReference type="GO" id="GO:0048473">
    <property type="term" value="P:D-methionine transmembrane transport"/>
    <property type="evidence" value="ECO:0007669"/>
    <property type="project" value="TreeGrafter"/>
</dbReference>
<evidence type="ECO:0000256" key="4">
    <source>
        <dbReference type="ARBA" id="ARBA00022475"/>
    </source>
</evidence>
<comment type="subcellular location">
    <subcellularLocation>
        <location evidence="1 8">Cell membrane</location>
        <topology evidence="1 8">Multi-pass membrane protein</topology>
    </subcellularLocation>
</comment>
<name>A0A3S4L1F7_9STRE</name>
<evidence type="ECO:0000256" key="2">
    <source>
        <dbReference type="ARBA" id="ARBA00007069"/>
    </source>
</evidence>
<organism evidence="10 11">
    <name type="scientific">Streptococcus viridans</name>
    <dbReference type="NCBI Taxonomy" id="78535"/>
    <lineage>
        <taxon>Bacteria</taxon>
        <taxon>Bacillati</taxon>
        <taxon>Bacillota</taxon>
        <taxon>Bacilli</taxon>
        <taxon>Lactobacillales</taxon>
        <taxon>Streptococcaceae</taxon>
        <taxon>Streptococcus</taxon>
    </lineage>
</organism>
<dbReference type="Gene3D" id="1.10.3720.10">
    <property type="entry name" value="MetI-like"/>
    <property type="match status" value="1"/>
</dbReference>
<comment type="similarity">
    <text evidence="2">Belongs to the binding-protein-dependent transport system permease family. CysTW subfamily.</text>
</comment>
<evidence type="ECO:0000259" key="9">
    <source>
        <dbReference type="PROSITE" id="PS50928"/>
    </source>
</evidence>
<dbReference type="KEGG" id="svf:NCTC3166_01573"/>
<evidence type="ECO:0000313" key="11">
    <source>
        <dbReference type="Proteomes" id="UP000270025"/>
    </source>
</evidence>
<dbReference type="Pfam" id="PF00528">
    <property type="entry name" value="BPD_transp_1"/>
    <property type="match status" value="1"/>
</dbReference>
<dbReference type="PANTHER" id="PTHR30450:SF1">
    <property type="entry name" value="D-METHIONINE TRANSPORT SYSTEM PERMEASE PROTEIN METI-RELATED"/>
    <property type="match status" value="1"/>
</dbReference>